<gene>
    <name evidence="1" type="ORF">HS961_09840</name>
</gene>
<dbReference type="SUPFAM" id="SSF53474">
    <property type="entry name" value="alpha/beta-Hydrolases"/>
    <property type="match status" value="1"/>
</dbReference>
<evidence type="ECO:0000313" key="1">
    <source>
        <dbReference type="EMBL" id="QMV73113.1"/>
    </source>
</evidence>
<organism evidence="1 2">
    <name type="scientific">Comamonas piscis</name>
    <dbReference type="NCBI Taxonomy" id="1562974"/>
    <lineage>
        <taxon>Bacteria</taxon>
        <taxon>Pseudomonadati</taxon>
        <taxon>Pseudomonadota</taxon>
        <taxon>Betaproteobacteria</taxon>
        <taxon>Burkholderiales</taxon>
        <taxon>Comamonadaceae</taxon>
        <taxon>Comamonas</taxon>
    </lineage>
</organism>
<dbReference type="InterPro" id="IPR010662">
    <property type="entry name" value="RBBP9/YdeN"/>
</dbReference>
<accession>A0A7G5EGI8</accession>
<dbReference type="AlphaFoldDB" id="A0A7G5EGI8"/>
<dbReference type="GO" id="GO:0016787">
    <property type="term" value="F:hydrolase activity"/>
    <property type="evidence" value="ECO:0007669"/>
    <property type="project" value="UniProtKB-KW"/>
</dbReference>
<dbReference type="EMBL" id="CP058554">
    <property type="protein sequence ID" value="QMV73113.1"/>
    <property type="molecule type" value="Genomic_DNA"/>
</dbReference>
<dbReference type="InterPro" id="IPR029058">
    <property type="entry name" value="AB_hydrolase_fold"/>
</dbReference>
<dbReference type="KEGG" id="cpis:HS961_09840"/>
<reference evidence="1 2" key="1">
    <citation type="journal article" date="2020" name="G3 (Bethesda)">
        <title>CeMbio - The Caenorhabditis elegans Microbiome Resource.</title>
        <authorList>
            <person name="Dirksen P."/>
            <person name="Assie A."/>
            <person name="Zimmermann J."/>
            <person name="Zhang F."/>
            <person name="Tietje A.M."/>
            <person name="Marsh S.A."/>
            <person name="Felix M.A."/>
            <person name="Shapira M."/>
            <person name="Kaleta C."/>
            <person name="Schulenburg H."/>
            <person name="Samuel B."/>
        </authorList>
    </citation>
    <scope>NUCLEOTIDE SEQUENCE [LARGE SCALE GENOMIC DNA]</scope>
    <source>
        <strain evidence="1 2">BIGb0172</strain>
    </source>
</reference>
<dbReference type="RefSeq" id="WP_182327518.1">
    <property type="nucleotide sequence ID" value="NZ_CP058554.1"/>
</dbReference>
<dbReference type="Proteomes" id="UP000515240">
    <property type="component" value="Chromosome"/>
</dbReference>
<sequence>MSGACLVTIPSSTPPRSAAIAAAQRHGQTPVQPGWRGEAETGAPVSVVIVPGWRNSGPGHWQSLWAERIVGALRVEQEDWLQPHRSPWVASVEAAIAAAPHPVILVAHSLGCIASVHAVEQLRDQRDDTIAGALFVAPADPERRALFEDFTPVPANSLPFPSIVAASSNDPYCPIRMASAYAKSWGSTFVRVPSAGHINVESGHGEWPLGWALLGALAALAPVQAQAAA</sequence>
<keyword evidence="1" id="KW-0378">Hydrolase</keyword>
<dbReference type="Gene3D" id="3.40.50.1820">
    <property type="entry name" value="alpha/beta hydrolase"/>
    <property type="match status" value="1"/>
</dbReference>
<keyword evidence="2" id="KW-1185">Reference proteome</keyword>
<protein>
    <submittedName>
        <fullName evidence="1">Alpha/beta hydrolase</fullName>
    </submittedName>
</protein>
<proteinExistence type="predicted"/>
<name>A0A7G5EGI8_9BURK</name>
<evidence type="ECO:0000313" key="2">
    <source>
        <dbReference type="Proteomes" id="UP000515240"/>
    </source>
</evidence>
<dbReference type="Pfam" id="PF06821">
    <property type="entry name" value="Ser_hydrolase"/>
    <property type="match status" value="1"/>
</dbReference>